<evidence type="ECO:0000313" key="1">
    <source>
        <dbReference type="EMBL" id="KRX02721.1"/>
    </source>
</evidence>
<accession>A0A0V0QKK1</accession>
<proteinExistence type="predicted"/>
<sequence length="110" mass="13618">MSNIILQYIKLNTYPNEQPMQLVKIHIFNQNFRLQYLYHRSKLSTFHLYHFPKLILIIFNINLNFQNNFYIYNIQISNIYYQKSQPQHICNLYYIIQYNILLNQLQKIII</sequence>
<dbReference type="Proteomes" id="UP000054937">
    <property type="component" value="Unassembled WGS sequence"/>
</dbReference>
<dbReference type="EMBL" id="LDAU01000153">
    <property type="protein sequence ID" value="KRX02721.1"/>
    <property type="molecule type" value="Genomic_DNA"/>
</dbReference>
<comment type="caution">
    <text evidence="1">The sequence shown here is derived from an EMBL/GenBank/DDBJ whole genome shotgun (WGS) entry which is preliminary data.</text>
</comment>
<dbReference type="InParanoid" id="A0A0V0QKK1"/>
<gene>
    <name evidence="1" type="ORF">PPERSA_01838</name>
</gene>
<dbReference type="AlphaFoldDB" id="A0A0V0QKK1"/>
<evidence type="ECO:0000313" key="2">
    <source>
        <dbReference type="Proteomes" id="UP000054937"/>
    </source>
</evidence>
<organism evidence="1 2">
    <name type="scientific">Pseudocohnilembus persalinus</name>
    <name type="common">Ciliate</name>
    <dbReference type="NCBI Taxonomy" id="266149"/>
    <lineage>
        <taxon>Eukaryota</taxon>
        <taxon>Sar</taxon>
        <taxon>Alveolata</taxon>
        <taxon>Ciliophora</taxon>
        <taxon>Intramacronucleata</taxon>
        <taxon>Oligohymenophorea</taxon>
        <taxon>Scuticociliatia</taxon>
        <taxon>Philasterida</taxon>
        <taxon>Pseudocohnilembidae</taxon>
        <taxon>Pseudocohnilembus</taxon>
    </lineage>
</organism>
<reference evidence="1 2" key="1">
    <citation type="journal article" date="2015" name="Sci. Rep.">
        <title>Genome of the facultative scuticociliatosis pathogen Pseudocohnilembus persalinus provides insight into its virulence through horizontal gene transfer.</title>
        <authorList>
            <person name="Xiong J."/>
            <person name="Wang G."/>
            <person name="Cheng J."/>
            <person name="Tian M."/>
            <person name="Pan X."/>
            <person name="Warren A."/>
            <person name="Jiang C."/>
            <person name="Yuan D."/>
            <person name="Miao W."/>
        </authorList>
    </citation>
    <scope>NUCLEOTIDE SEQUENCE [LARGE SCALE GENOMIC DNA]</scope>
    <source>
        <strain evidence="1">36N120E</strain>
    </source>
</reference>
<protein>
    <submittedName>
        <fullName evidence="1">Uncharacterized protein</fullName>
    </submittedName>
</protein>
<keyword evidence="2" id="KW-1185">Reference proteome</keyword>
<name>A0A0V0QKK1_PSEPJ</name>